<proteinExistence type="predicted"/>
<dbReference type="InterPro" id="IPR051564">
    <property type="entry name" value="LRR_receptor-like_kinase"/>
</dbReference>
<dbReference type="PANTHER" id="PTHR48055">
    <property type="entry name" value="LEUCINE-RICH REPEAT RECEPTOR PROTEIN KINASE EMS1"/>
    <property type="match status" value="1"/>
</dbReference>
<dbReference type="AlphaFoldDB" id="A0A067DQ37"/>
<accession>A0A067DQ37</accession>
<feature type="domain" description="Protein kinase" evidence="2">
    <location>
        <begin position="1"/>
        <end position="113"/>
    </location>
</feature>
<dbReference type="PROSITE" id="PS50011">
    <property type="entry name" value="PROTEIN_KINASE_DOM"/>
    <property type="match status" value="1"/>
</dbReference>
<feature type="region of interest" description="Disordered" evidence="1">
    <location>
        <begin position="118"/>
        <end position="138"/>
    </location>
</feature>
<dbReference type="SMR" id="A0A067DQ37"/>
<dbReference type="Pfam" id="PF07714">
    <property type="entry name" value="PK_Tyr_Ser-Thr"/>
    <property type="match status" value="1"/>
</dbReference>
<dbReference type="InterPro" id="IPR000719">
    <property type="entry name" value="Prot_kinase_dom"/>
</dbReference>
<dbReference type="GO" id="GO:0004672">
    <property type="term" value="F:protein kinase activity"/>
    <property type="evidence" value="ECO:0007669"/>
    <property type="project" value="InterPro"/>
</dbReference>
<organism evidence="3 4">
    <name type="scientific">Citrus sinensis</name>
    <name type="common">Sweet orange</name>
    <name type="synonym">Citrus aurantium var. sinensis</name>
    <dbReference type="NCBI Taxonomy" id="2711"/>
    <lineage>
        <taxon>Eukaryota</taxon>
        <taxon>Viridiplantae</taxon>
        <taxon>Streptophyta</taxon>
        <taxon>Embryophyta</taxon>
        <taxon>Tracheophyta</taxon>
        <taxon>Spermatophyta</taxon>
        <taxon>Magnoliopsida</taxon>
        <taxon>eudicotyledons</taxon>
        <taxon>Gunneridae</taxon>
        <taxon>Pentapetalae</taxon>
        <taxon>rosids</taxon>
        <taxon>malvids</taxon>
        <taxon>Sapindales</taxon>
        <taxon>Rutaceae</taxon>
        <taxon>Aurantioideae</taxon>
        <taxon>Citrus</taxon>
    </lineage>
</organism>
<dbReference type="Proteomes" id="UP000027120">
    <property type="component" value="Unassembled WGS sequence"/>
</dbReference>
<dbReference type="SUPFAM" id="SSF56112">
    <property type="entry name" value="Protein kinase-like (PK-like)"/>
    <property type="match status" value="1"/>
</dbReference>
<dbReference type="Gene3D" id="1.10.510.10">
    <property type="entry name" value="Transferase(Phosphotransferase) domain 1"/>
    <property type="match status" value="1"/>
</dbReference>
<gene>
    <name evidence="3" type="ORF">CISIN_1g032569mg</name>
</gene>
<evidence type="ECO:0000256" key="1">
    <source>
        <dbReference type="SAM" id="MobiDB-lite"/>
    </source>
</evidence>
<name>A0A067DQ37_CITSI</name>
<dbReference type="InterPro" id="IPR001245">
    <property type="entry name" value="Ser-Thr/Tyr_kinase_cat_dom"/>
</dbReference>
<evidence type="ECO:0000313" key="3">
    <source>
        <dbReference type="EMBL" id="KDO45114.1"/>
    </source>
</evidence>
<dbReference type="EMBL" id="KK785275">
    <property type="protein sequence ID" value="KDO45114.1"/>
    <property type="molecule type" value="Genomic_DNA"/>
</dbReference>
<keyword evidence="4" id="KW-1185">Reference proteome</keyword>
<protein>
    <recommendedName>
        <fullName evidence="2">Protein kinase domain-containing protein</fullName>
    </recommendedName>
</protein>
<dbReference type="GO" id="GO:0005524">
    <property type="term" value="F:ATP binding"/>
    <property type="evidence" value="ECO:0007669"/>
    <property type="project" value="InterPro"/>
</dbReference>
<evidence type="ECO:0000259" key="2">
    <source>
        <dbReference type="PROSITE" id="PS50011"/>
    </source>
</evidence>
<dbReference type="STRING" id="2711.A0A067DQ37"/>
<dbReference type="InterPro" id="IPR011009">
    <property type="entry name" value="Kinase-like_dom_sf"/>
</dbReference>
<reference evidence="3 4" key="1">
    <citation type="submission" date="2014-04" db="EMBL/GenBank/DDBJ databases">
        <authorList>
            <consortium name="International Citrus Genome Consortium"/>
            <person name="Gmitter F."/>
            <person name="Chen C."/>
            <person name="Farmerie W."/>
            <person name="Harkins T."/>
            <person name="Desany B."/>
            <person name="Mohiuddin M."/>
            <person name="Kodira C."/>
            <person name="Borodovsky M."/>
            <person name="Lomsadze A."/>
            <person name="Burns P."/>
            <person name="Jenkins J."/>
            <person name="Prochnik S."/>
            <person name="Shu S."/>
            <person name="Chapman J."/>
            <person name="Pitluck S."/>
            <person name="Schmutz J."/>
            <person name="Rokhsar D."/>
        </authorList>
    </citation>
    <scope>NUCLEOTIDE SEQUENCE</scope>
</reference>
<sequence>MRTVTTKVDVFSFGIVVMEFLTKRRPTGLDEENGLSPISLRQLVEKALANGINGVRQITDPKLVLSIYEEQEQHQVLEELFKLALVCTSSNPEDRPNMNEVLSMLQKLRETRFGNRDEHFPFDEGESNTTAPLKEQFY</sequence>
<evidence type="ECO:0000313" key="4">
    <source>
        <dbReference type="Proteomes" id="UP000027120"/>
    </source>
</evidence>
<dbReference type="PANTHER" id="PTHR48055:SF57">
    <property type="entry name" value="PROTEIN KINASE DOMAIN-CONTAINING PROTEIN"/>
    <property type="match status" value="1"/>
</dbReference>